<dbReference type="AlphaFoldDB" id="A0AAQ3NSU1"/>
<protein>
    <submittedName>
        <fullName evidence="2">Uncharacterized protein</fullName>
    </submittedName>
</protein>
<keyword evidence="1" id="KW-0812">Transmembrane</keyword>
<keyword evidence="3" id="KW-1185">Reference proteome</keyword>
<evidence type="ECO:0000313" key="3">
    <source>
        <dbReference type="Proteomes" id="UP001374535"/>
    </source>
</evidence>
<dbReference type="Proteomes" id="UP001374535">
    <property type="component" value="Chromosome 4"/>
</dbReference>
<sequence>MRLSSSIHRIYSVEVRAQLSAPFTPFFLSSLLFFILIMLLMFSTFTVLLGFYIALNVQASAPQRVALPPPTYTSLAARFQSSIHPTAKSSFAPCFTYDNELCPICFSNAKDMASNVDIRQMEISLHLFRKHQIK</sequence>
<reference evidence="2 3" key="1">
    <citation type="journal article" date="2023" name="Life. Sci Alliance">
        <title>Evolutionary insights into 3D genome organization and epigenetic landscape of Vigna mungo.</title>
        <authorList>
            <person name="Junaid A."/>
            <person name="Singh B."/>
            <person name="Bhatia S."/>
        </authorList>
    </citation>
    <scope>NUCLEOTIDE SEQUENCE [LARGE SCALE GENOMIC DNA]</scope>
    <source>
        <strain evidence="2">Urdbean</strain>
    </source>
</reference>
<keyword evidence="1" id="KW-0472">Membrane</keyword>
<evidence type="ECO:0000256" key="1">
    <source>
        <dbReference type="SAM" id="Phobius"/>
    </source>
</evidence>
<dbReference type="EMBL" id="CP144697">
    <property type="protein sequence ID" value="WVZ14710.1"/>
    <property type="molecule type" value="Genomic_DNA"/>
</dbReference>
<accession>A0AAQ3NSU1</accession>
<name>A0AAQ3NSU1_VIGMU</name>
<gene>
    <name evidence="2" type="ORF">V8G54_012276</name>
</gene>
<proteinExistence type="predicted"/>
<evidence type="ECO:0000313" key="2">
    <source>
        <dbReference type="EMBL" id="WVZ14710.1"/>
    </source>
</evidence>
<feature type="transmembrane region" description="Helical" evidence="1">
    <location>
        <begin position="31"/>
        <end position="55"/>
    </location>
</feature>
<organism evidence="2 3">
    <name type="scientific">Vigna mungo</name>
    <name type="common">Black gram</name>
    <name type="synonym">Phaseolus mungo</name>
    <dbReference type="NCBI Taxonomy" id="3915"/>
    <lineage>
        <taxon>Eukaryota</taxon>
        <taxon>Viridiplantae</taxon>
        <taxon>Streptophyta</taxon>
        <taxon>Embryophyta</taxon>
        <taxon>Tracheophyta</taxon>
        <taxon>Spermatophyta</taxon>
        <taxon>Magnoliopsida</taxon>
        <taxon>eudicotyledons</taxon>
        <taxon>Gunneridae</taxon>
        <taxon>Pentapetalae</taxon>
        <taxon>rosids</taxon>
        <taxon>fabids</taxon>
        <taxon>Fabales</taxon>
        <taxon>Fabaceae</taxon>
        <taxon>Papilionoideae</taxon>
        <taxon>50 kb inversion clade</taxon>
        <taxon>NPAAA clade</taxon>
        <taxon>indigoferoid/millettioid clade</taxon>
        <taxon>Phaseoleae</taxon>
        <taxon>Vigna</taxon>
    </lineage>
</organism>
<keyword evidence="1" id="KW-1133">Transmembrane helix</keyword>